<organism evidence="2">
    <name type="scientific">Riboviria sp</name>
    <dbReference type="NCBI Taxonomy" id="2585031"/>
    <lineage>
        <taxon>Viruses</taxon>
        <taxon>Riboviria</taxon>
    </lineage>
</organism>
<evidence type="ECO:0000256" key="1">
    <source>
        <dbReference type="SAM" id="Phobius"/>
    </source>
</evidence>
<keyword evidence="1" id="KW-1133">Transmembrane helix</keyword>
<accession>A0A8K1U254</accession>
<reference evidence="2" key="1">
    <citation type="submission" date="2020-11" db="EMBL/GenBank/DDBJ databases">
        <title>RNA virus dark matter in the feces of wild birds.</title>
        <authorList>
            <person name="Lu X."/>
            <person name="Yang X.S."/>
            <person name="Zhang W."/>
        </authorList>
    </citation>
    <scope>NUCLEOTIDE SEQUENCE</scope>
    <source>
        <strain evidence="2">Grey-backedThrush105con62</strain>
    </source>
</reference>
<protein>
    <submittedName>
        <fullName evidence="2">Uncharacterized protein</fullName>
    </submittedName>
</protein>
<name>A0A8K1U254_9VIRU</name>
<sequence length="220" mass="23830">MFEKVLDAAKTTATRFRALLGTLHGSSSPVQLTPPDLESSSCPPLVSLSTMRLIRKYIATMLSPICSYLSIQGTRLITAFLSGSMWIITSTTSIRSSQLDYLASSTHLTQLLSRGKTLIRLSGSRMTKSVMTSVEATVGAIPFGIGAHSVNSLKLGFENLAFWAGVSVILVLIMFFITRFIIRVRGQIAQAVCSFGSSLSTRIGDLTGFRPKSTRADLEE</sequence>
<feature type="transmembrane region" description="Helical" evidence="1">
    <location>
        <begin position="160"/>
        <end position="182"/>
    </location>
</feature>
<evidence type="ECO:0000313" key="2">
    <source>
        <dbReference type="EMBL" id="UGO57223.1"/>
    </source>
</evidence>
<keyword evidence="1" id="KW-0812">Transmembrane</keyword>
<dbReference type="EMBL" id="MW239259">
    <property type="protein sequence ID" value="UGO57223.1"/>
    <property type="molecule type" value="Genomic_RNA"/>
</dbReference>
<proteinExistence type="predicted"/>
<keyword evidence="1" id="KW-0472">Membrane</keyword>